<protein>
    <recommendedName>
        <fullName evidence="4">Sporulation initiation phosphotransferase B C-terminal domain-containing protein</fullName>
    </recommendedName>
</protein>
<dbReference type="HOGENOM" id="CLU_126491_0_0_9"/>
<gene>
    <name evidence="5" type="ordered locus">Bsel_2475</name>
</gene>
<evidence type="ECO:0000313" key="6">
    <source>
        <dbReference type="Proteomes" id="UP000000271"/>
    </source>
</evidence>
<evidence type="ECO:0000313" key="5">
    <source>
        <dbReference type="EMBL" id="ADH99976.1"/>
    </source>
</evidence>
<dbReference type="AlphaFoldDB" id="D6XX00"/>
<keyword evidence="2" id="KW-0808">Transferase</keyword>
<evidence type="ECO:0000259" key="4">
    <source>
        <dbReference type="SMART" id="SM01317"/>
    </source>
</evidence>
<dbReference type="Gene3D" id="1.10.287.130">
    <property type="match status" value="1"/>
</dbReference>
<dbReference type="Pfam" id="PF14689">
    <property type="entry name" value="SPOB_a"/>
    <property type="match status" value="1"/>
</dbReference>
<keyword evidence="1" id="KW-0597">Phosphoprotein</keyword>
<dbReference type="Proteomes" id="UP000000271">
    <property type="component" value="Chromosome"/>
</dbReference>
<dbReference type="InterPro" id="IPR039506">
    <property type="entry name" value="SPOB_a"/>
</dbReference>
<dbReference type="STRING" id="439292.Bsel_2475"/>
<sequence>MNKPLETLQILSHARHDWLNHIQLIDGYLSLKQPDKAREVIKRVIAQSQNESEMMKLQAPAFAEKVLTFNWFHHAFSLSFEASVEDIWTDSDALLCACFDAFTSMMDRHSQSGADQDMELMIQDSVDKQVTFHFQGVLLINDRFLKETEQFLATYSSTVDEWSLSEQECSFVLKPERDGTNT</sequence>
<dbReference type="SMART" id="SM01317">
    <property type="entry name" value="SPOB_ab"/>
    <property type="match status" value="1"/>
</dbReference>
<dbReference type="InterPro" id="IPR016120">
    <property type="entry name" value="Sig_transdc_His_kin_SpoOB"/>
</dbReference>
<name>D6XX00_BACIE</name>
<dbReference type="KEGG" id="bse:Bsel_2475"/>
<dbReference type="InterPro" id="IPR016122">
    <property type="entry name" value="SpoOB_C"/>
</dbReference>
<evidence type="ECO:0000256" key="3">
    <source>
        <dbReference type="ARBA" id="ARBA00022777"/>
    </source>
</evidence>
<feature type="domain" description="Sporulation initiation phosphotransferase B C-terminal" evidence="4">
    <location>
        <begin position="59"/>
        <end position="171"/>
    </location>
</feature>
<keyword evidence="3" id="KW-0418">Kinase</keyword>
<dbReference type="OrthoDB" id="2375606at2"/>
<evidence type="ECO:0000256" key="2">
    <source>
        <dbReference type="ARBA" id="ARBA00022679"/>
    </source>
</evidence>
<proteinExistence type="predicted"/>
<dbReference type="EMBL" id="CP001791">
    <property type="protein sequence ID" value="ADH99976.1"/>
    <property type="molecule type" value="Genomic_DNA"/>
</dbReference>
<dbReference type="InterPro" id="IPR037100">
    <property type="entry name" value="Spo0B_C_sf"/>
</dbReference>
<dbReference type="Pfam" id="PF14682">
    <property type="entry name" value="SPOB_ab"/>
    <property type="match status" value="1"/>
</dbReference>
<keyword evidence="6" id="KW-1185">Reference proteome</keyword>
<dbReference type="Gene3D" id="3.30.565.30">
    <property type="entry name" value="Sporulation initiation phosphotransferase B (SpoOB), C-terminal domain"/>
    <property type="match status" value="1"/>
</dbReference>
<organism evidence="5 6">
    <name type="scientific">Bacillus selenitireducens (strain ATCC 700615 / DSM 15326 / MLS10)</name>
    <dbReference type="NCBI Taxonomy" id="439292"/>
    <lineage>
        <taxon>Bacteria</taxon>
        <taxon>Bacillati</taxon>
        <taxon>Bacillota</taxon>
        <taxon>Bacilli</taxon>
        <taxon>Bacillales</taxon>
        <taxon>Bacillaceae</taxon>
        <taxon>Salisediminibacterium</taxon>
    </lineage>
</organism>
<evidence type="ECO:0000256" key="1">
    <source>
        <dbReference type="ARBA" id="ARBA00022553"/>
    </source>
</evidence>
<dbReference type="GO" id="GO:0000155">
    <property type="term" value="F:phosphorelay sensor kinase activity"/>
    <property type="evidence" value="ECO:0007669"/>
    <property type="project" value="InterPro"/>
</dbReference>
<accession>D6XX00</accession>
<dbReference type="SUPFAM" id="SSF55890">
    <property type="entry name" value="Sporulation response regulatory protein Spo0B"/>
    <property type="match status" value="1"/>
</dbReference>
<reference evidence="5" key="1">
    <citation type="submission" date="2009-10" db="EMBL/GenBank/DDBJ databases">
        <title>Complete sequence of Bacillus selenitireducens MLS10.</title>
        <authorList>
            <consortium name="US DOE Joint Genome Institute"/>
            <person name="Lucas S."/>
            <person name="Copeland A."/>
            <person name="Lapidus A."/>
            <person name="Glavina del Rio T."/>
            <person name="Dalin E."/>
            <person name="Tice H."/>
            <person name="Bruce D."/>
            <person name="Goodwin L."/>
            <person name="Pitluck S."/>
            <person name="Sims D."/>
            <person name="Brettin T."/>
            <person name="Detter J.C."/>
            <person name="Han C."/>
            <person name="Larimer F."/>
            <person name="Land M."/>
            <person name="Hauser L."/>
            <person name="Kyrpides N."/>
            <person name="Ovchinnikova G."/>
            <person name="Stolz J."/>
        </authorList>
    </citation>
    <scope>NUCLEOTIDE SEQUENCE [LARGE SCALE GENOMIC DNA]</scope>
    <source>
        <strain evidence="5">MLS10</strain>
    </source>
</reference>
<dbReference type="RefSeq" id="WP_013173398.1">
    <property type="nucleotide sequence ID" value="NC_014219.1"/>
</dbReference>
<dbReference type="eggNOG" id="COG3290">
    <property type="taxonomic scope" value="Bacteria"/>
</dbReference>